<gene>
    <name evidence="5" type="ORF">DRE_04742</name>
</gene>
<dbReference type="SUPFAM" id="SSF49503">
    <property type="entry name" value="Cupredoxins"/>
    <property type="match status" value="1"/>
</dbReference>
<dbReference type="PANTHER" id="PTHR40633:SF1">
    <property type="entry name" value="GPI ANCHORED SERINE-THREONINE RICH PROTEIN (AFU_ORTHOLOGUE AFUA_1G03630)"/>
    <property type="match status" value="1"/>
</dbReference>
<feature type="chain" id="PRO_5004893454" description="Yeast cell wall synthesis Kre9/Knh1-like N-terminal domain-containing protein" evidence="3">
    <location>
        <begin position="21"/>
        <end position="231"/>
    </location>
</feature>
<evidence type="ECO:0000256" key="1">
    <source>
        <dbReference type="ARBA" id="ARBA00022729"/>
    </source>
</evidence>
<dbReference type="InterPro" id="IPR018466">
    <property type="entry name" value="Kre9/Knh1-like_N"/>
</dbReference>
<dbReference type="Proteomes" id="UP000024837">
    <property type="component" value="Unassembled WGS sequence"/>
</dbReference>
<evidence type="ECO:0000259" key="4">
    <source>
        <dbReference type="Pfam" id="PF10342"/>
    </source>
</evidence>
<feature type="domain" description="Yeast cell wall synthesis Kre9/Knh1-like N-terminal" evidence="4">
    <location>
        <begin position="41"/>
        <end position="127"/>
    </location>
</feature>
<sequence length="231" mass="23324">MRFFSTISLAVAALTAFASAQTPTGAAPPVVSGMRGNAITSPGITDTVEAGQTYTIEWTNRVGTSVTLVLQDGGANTLTTVDTIATNIPNSGSYVWTVPATLEKRNTYTIRISYDNNPANYNYSDRFLLDSSVVASAAASASTATSAPASTSSAASSTEESTTAAPTTSSAVTSRPASNSTTMATTSRSSSTSEGVPTASSQGAPTNAASSTLSSPIAVIMALLAAAIFIH</sequence>
<dbReference type="Pfam" id="PF10342">
    <property type="entry name" value="Kre9_KNH"/>
    <property type="match status" value="1"/>
</dbReference>
<dbReference type="InterPro" id="IPR008972">
    <property type="entry name" value="Cupredoxin"/>
</dbReference>
<dbReference type="EMBL" id="KI966422">
    <property type="protein sequence ID" value="EWC45949.1"/>
    <property type="molecule type" value="Genomic_DNA"/>
</dbReference>
<name>W7HRY2_9PEZI</name>
<evidence type="ECO:0000313" key="5">
    <source>
        <dbReference type="EMBL" id="EWC45949.1"/>
    </source>
</evidence>
<proteinExistence type="predicted"/>
<evidence type="ECO:0000313" key="6">
    <source>
        <dbReference type="Proteomes" id="UP000024837"/>
    </source>
</evidence>
<dbReference type="AlphaFoldDB" id="W7HRY2"/>
<evidence type="ECO:0000256" key="3">
    <source>
        <dbReference type="SAM" id="SignalP"/>
    </source>
</evidence>
<keyword evidence="1 3" id="KW-0732">Signal</keyword>
<feature type="compositionally biased region" description="Low complexity" evidence="2">
    <location>
        <begin position="145"/>
        <end position="193"/>
    </location>
</feature>
<accession>W7HRY2</accession>
<dbReference type="InterPro" id="IPR052982">
    <property type="entry name" value="SRP1/TIP1-like"/>
</dbReference>
<feature type="region of interest" description="Disordered" evidence="2">
    <location>
        <begin position="145"/>
        <end position="210"/>
    </location>
</feature>
<feature type="signal peptide" evidence="3">
    <location>
        <begin position="1"/>
        <end position="20"/>
    </location>
</feature>
<organism evidence="5 6">
    <name type="scientific">Drechslerella stenobrocha 248</name>
    <dbReference type="NCBI Taxonomy" id="1043628"/>
    <lineage>
        <taxon>Eukaryota</taxon>
        <taxon>Fungi</taxon>
        <taxon>Dikarya</taxon>
        <taxon>Ascomycota</taxon>
        <taxon>Pezizomycotina</taxon>
        <taxon>Orbiliomycetes</taxon>
        <taxon>Orbiliales</taxon>
        <taxon>Orbiliaceae</taxon>
        <taxon>Drechslerella</taxon>
    </lineage>
</organism>
<feature type="compositionally biased region" description="Polar residues" evidence="2">
    <location>
        <begin position="194"/>
        <end position="210"/>
    </location>
</feature>
<evidence type="ECO:0000256" key="2">
    <source>
        <dbReference type="SAM" id="MobiDB-lite"/>
    </source>
</evidence>
<dbReference type="HOGENOM" id="CLU_065618_1_0_1"/>
<reference evidence="5 6" key="1">
    <citation type="submission" date="2013-05" db="EMBL/GenBank/DDBJ databases">
        <title>Drechslerella stenobrocha genome reveals carnivorous origination and mechanical trapping mechanism of predatory fungi.</title>
        <authorList>
            <person name="Liu X."/>
            <person name="Zhang W."/>
            <person name="Liu K."/>
        </authorList>
    </citation>
    <scope>NUCLEOTIDE SEQUENCE [LARGE SCALE GENOMIC DNA]</scope>
    <source>
        <strain evidence="5 6">248</strain>
    </source>
</reference>
<keyword evidence="6" id="KW-1185">Reference proteome</keyword>
<dbReference type="OrthoDB" id="2260257at2759"/>
<protein>
    <recommendedName>
        <fullName evidence="4">Yeast cell wall synthesis Kre9/Knh1-like N-terminal domain-containing protein</fullName>
    </recommendedName>
</protein>
<dbReference type="PANTHER" id="PTHR40633">
    <property type="entry name" value="MATRIX PROTEIN, PUTATIVE (AFU_ORTHOLOGUE AFUA_8G05410)-RELATED"/>
    <property type="match status" value="1"/>
</dbReference>